<sequence>MTTLVHRIGRHVRALREARQWSQEQLAERAGLNRSYIGEVERGTVIASVVTVDKIAQALDLSLSELLRLAPLPSGPSSWVASPQTFASDPTDAESPTHL</sequence>
<dbReference type="GO" id="GO:0005829">
    <property type="term" value="C:cytosol"/>
    <property type="evidence" value="ECO:0007669"/>
    <property type="project" value="TreeGrafter"/>
</dbReference>
<dbReference type="SUPFAM" id="SSF47413">
    <property type="entry name" value="lambda repressor-like DNA-binding domains"/>
    <property type="match status" value="1"/>
</dbReference>
<dbReference type="RefSeq" id="WP_121088672.1">
    <property type="nucleotide sequence ID" value="NZ_RBZU01000010.1"/>
</dbReference>
<dbReference type="InterPro" id="IPR050807">
    <property type="entry name" value="TransReg_Diox_bact_type"/>
</dbReference>
<organism evidence="4 5">
    <name type="scientific">Pararobbsia silviterrae</name>
    <dbReference type="NCBI Taxonomy" id="1792498"/>
    <lineage>
        <taxon>Bacteria</taxon>
        <taxon>Pseudomonadati</taxon>
        <taxon>Pseudomonadota</taxon>
        <taxon>Betaproteobacteria</taxon>
        <taxon>Burkholderiales</taxon>
        <taxon>Burkholderiaceae</taxon>
        <taxon>Pararobbsia</taxon>
    </lineage>
</organism>
<accession>A0A494XNH1</accession>
<gene>
    <name evidence="4" type="ORF">D7S86_20230</name>
</gene>
<feature type="region of interest" description="Disordered" evidence="2">
    <location>
        <begin position="75"/>
        <end position="99"/>
    </location>
</feature>
<dbReference type="AlphaFoldDB" id="A0A494XNH1"/>
<dbReference type="OrthoDB" id="8527856at2"/>
<protein>
    <submittedName>
        <fullName evidence="4">XRE family transcriptional regulator</fullName>
    </submittedName>
</protein>
<dbReference type="Proteomes" id="UP000270342">
    <property type="component" value="Unassembled WGS sequence"/>
</dbReference>
<dbReference type="PANTHER" id="PTHR46797:SF1">
    <property type="entry name" value="METHYLPHOSPHONATE SYNTHASE"/>
    <property type="match status" value="1"/>
</dbReference>
<evidence type="ECO:0000313" key="4">
    <source>
        <dbReference type="EMBL" id="RKP49624.1"/>
    </source>
</evidence>
<keyword evidence="5" id="KW-1185">Reference proteome</keyword>
<dbReference type="PROSITE" id="PS50943">
    <property type="entry name" value="HTH_CROC1"/>
    <property type="match status" value="1"/>
</dbReference>
<keyword evidence="1" id="KW-0238">DNA-binding</keyword>
<dbReference type="SMART" id="SM00530">
    <property type="entry name" value="HTH_XRE"/>
    <property type="match status" value="1"/>
</dbReference>
<name>A0A494XNH1_9BURK</name>
<dbReference type="CDD" id="cd00093">
    <property type="entry name" value="HTH_XRE"/>
    <property type="match status" value="1"/>
</dbReference>
<dbReference type="Gene3D" id="1.10.260.40">
    <property type="entry name" value="lambda repressor-like DNA-binding domains"/>
    <property type="match status" value="1"/>
</dbReference>
<evidence type="ECO:0000259" key="3">
    <source>
        <dbReference type="PROSITE" id="PS50943"/>
    </source>
</evidence>
<evidence type="ECO:0000256" key="1">
    <source>
        <dbReference type="ARBA" id="ARBA00023125"/>
    </source>
</evidence>
<dbReference type="GO" id="GO:0003700">
    <property type="term" value="F:DNA-binding transcription factor activity"/>
    <property type="evidence" value="ECO:0007669"/>
    <property type="project" value="TreeGrafter"/>
</dbReference>
<proteinExistence type="predicted"/>
<dbReference type="InterPro" id="IPR001387">
    <property type="entry name" value="Cro/C1-type_HTH"/>
</dbReference>
<evidence type="ECO:0000256" key="2">
    <source>
        <dbReference type="SAM" id="MobiDB-lite"/>
    </source>
</evidence>
<feature type="domain" description="HTH cro/C1-type" evidence="3">
    <location>
        <begin position="12"/>
        <end position="66"/>
    </location>
</feature>
<dbReference type="EMBL" id="RBZU01000010">
    <property type="protein sequence ID" value="RKP49624.1"/>
    <property type="molecule type" value="Genomic_DNA"/>
</dbReference>
<dbReference type="GO" id="GO:0003677">
    <property type="term" value="F:DNA binding"/>
    <property type="evidence" value="ECO:0007669"/>
    <property type="project" value="UniProtKB-KW"/>
</dbReference>
<dbReference type="PANTHER" id="PTHR46797">
    <property type="entry name" value="HTH-TYPE TRANSCRIPTIONAL REGULATOR"/>
    <property type="match status" value="1"/>
</dbReference>
<dbReference type="Pfam" id="PF01381">
    <property type="entry name" value="HTH_3"/>
    <property type="match status" value="1"/>
</dbReference>
<feature type="compositionally biased region" description="Polar residues" evidence="2">
    <location>
        <begin position="75"/>
        <end position="88"/>
    </location>
</feature>
<reference evidence="4 5" key="1">
    <citation type="submission" date="2018-10" db="EMBL/GenBank/DDBJ databases">
        <title>Robbsia sp. DHC34, isolated from soil.</title>
        <authorList>
            <person name="Gao Z.-H."/>
            <person name="Qiu L.-H."/>
        </authorList>
    </citation>
    <scope>NUCLEOTIDE SEQUENCE [LARGE SCALE GENOMIC DNA]</scope>
    <source>
        <strain evidence="4 5">DHC34</strain>
    </source>
</reference>
<evidence type="ECO:0000313" key="5">
    <source>
        <dbReference type="Proteomes" id="UP000270342"/>
    </source>
</evidence>
<dbReference type="InterPro" id="IPR010982">
    <property type="entry name" value="Lambda_DNA-bd_dom_sf"/>
</dbReference>
<comment type="caution">
    <text evidence="4">The sequence shown here is derived from an EMBL/GenBank/DDBJ whole genome shotgun (WGS) entry which is preliminary data.</text>
</comment>